<keyword evidence="2" id="KW-1185">Reference proteome</keyword>
<dbReference type="AlphaFoldDB" id="A5D0R3"/>
<protein>
    <recommendedName>
        <fullName evidence="3">DUF4258 domain-containing protein</fullName>
    </recommendedName>
</protein>
<dbReference type="Pfam" id="PF14076">
    <property type="entry name" value="DUF4258"/>
    <property type="match status" value="1"/>
</dbReference>
<dbReference type="STRING" id="370438.PTH_1988"/>
<evidence type="ECO:0000313" key="1">
    <source>
        <dbReference type="EMBL" id="BAF60169.1"/>
    </source>
</evidence>
<accession>A5D0R3</accession>
<dbReference type="KEGG" id="pth:PTH_1988"/>
<sequence>MDSNLIREKILSGNWAMSKHARVRAGQRKVKDTEVVMAIANGEIIEDYPEDVRGHSCLVLGYIGPGRPVHAVCGIDPSGTLIIITVYFPEPPKWIDERTRRKGDHDGD</sequence>
<organism evidence="1 2">
    <name type="scientific">Pelotomaculum thermopropionicum (strain DSM 13744 / JCM 10971 / SI)</name>
    <dbReference type="NCBI Taxonomy" id="370438"/>
    <lineage>
        <taxon>Bacteria</taxon>
        <taxon>Bacillati</taxon>
        <taxon>Bacillota</taxon>
        <taxon>Clostridia</taxon>
        <taxon>Eubacteriales</taxon>
        <taxon>Desulfotomaculaceae</taxon>
        <taxon>Pelotomaculum</taxon>
    </lineage>
</organism>
<proteinExistence type="predicted"/>
<evidence type="ECO:0000313" key="2">
    <source>
        <dbReference type="Proteomes" id="UP000006556"/>
    </source>
</evidence>
<dbReference type="Proteomes" id="UP000006556">
    <property type="component" value="Chromosome"/>
</dbReference>
<dbReference type="EMBL" id="AP009389">
    <property type="protein sequence ID" value="BAF60169.1"/>
    <property type="molecule type" value="Genomic_DNA"/>
</dbReference>
<dbReference type="eggNOG" id="ENOG5032Z5Y">
    <property type="taxonomic scope" value="Bacteria"/>
</dbReference>
<name>A5D0R3_PELTS</name>
<evidence type="ECO:0008006" key="3">
    <source>
        <dbReference type="Google" id="ProtNLM"/>
    </source>
</evidence>
<reference evidence="2" key="1">
    <citation type="journal article" date="2008" name="Genome Res.">
        <title>The genome of Pelotomaculum thermopropionicum reveals niche-associated evolution in anaerobic microbiota.</title>
        <authorList>
            <person name="Kosaka T."/>
            <person name="Kato S."/>
            <person name="Shimoyama T."/>
            <person name="Ishii S."/>
            <person name="Abe T."/>
            <person name="Watanabe K."/>
        </authorList>
    </citation>
    <scope>NUCLEOTIDE SEQUENCE [LARGE SCALE GENOMIC DNA]</scope>
    <source>
        <strain evidence="2">DSM 13744 / JCM 10971 / SI</strain>
    </source>
</reference>
<gene>
    <name evidence="1" type="ordered locus">PTH_1988</name>
</gene>
<dbReference type="InterPro" id="IPR025354">
    <property type="entry name" value="DUF4258"/>
</dbReference>
<dbReference type="HOGENOM" id="CLU_161787_0_1_9"/>